<dbReference type="Pfam" id="PF12819">
    <property type="entry name" value="Malectin_like"/>
    <property type="match status" value="1"/>
</dbReference>
<sequence>MAMASHLSLFLVALSTISASADVLWNVDCGSSGTYVDGNFIGWMGDSDLIQNGQSEVVQSSNSVDHVMSTLRVFTTRKKNCYSLKVEKGGQIYARASFYYGNYDDKSAPPTFDLHYDGNYWDTVETSNDKVVYYETIYVVKGDYMSVCVAQTQRNQYPFMSALEVRSLGSNMYKHVDSNYALYLKARVAYGTNADVRYSADAYDRIWQPAAIGTGLTVVTSDASIVDTSVDDNPPQAVMQNAVTTSKASNPIQLTIDFPAKAIPIYMNLYFSEVTQLDTTQKRSFELYANDKPLTNPEIIVPPYGTVTEMWLTNLSASSNTSFSLVATSDSTLPPLINAMEVFYVDVLTDGTNSKDGRYSSTDYGLYELLYLDGLSSLQTEFTNLQDWSGDPCLPSPYTWDWLNCSGDATPRVTAL</sequence>
<dbReference type="Proteomes" id="UP000827889">
    <property type="component" value="Chromosome 6"/>
</dbReference>
<name>A0ABM3HJF6_9MYRT</name>
<reference evidence="9" key="1">
    <citation type="submission" date="2025-08" db="UniProtKB">
        <authorList>
            <consortium name="RefSeq"/>
        </authorList>
    </citation>
    <scope>IDENTIFICATION</scope>
    <source>
        <tissue evidence="9">Leaf</tissue>
    </source>
</reference>
<evidence type="ECO:0000256" key="4">
    <source>
        <dbReference type="ARBA" id="ARBA00022989"/>
    </source>
</evidence>
<feature type="chain" id="PRO_5046374926" evidence="6">
    <location>
        <begin position="22"/>
        <end position="416"/>
    </location>
</feature>
<dbReference type="GeneID" id="115752202"/>
<evidence type="ECO:0000256" key="2">
    <source>
        <dbReference type="ARBA" id="ARBA00022692"/>
    </source>
</evidence>
<keyword evidence="5" id="KW-0472">Membrane</keyword>
<evidence type="ECO:0000256" key="3">
    <source>
        <dbReference type="ARBA" id="ARBA00022729"/>
    </source>
</evidence>
<feature type="domain" description="Malectin-like" evidence="7">
    <location>
        <begin position="27"/>
        <end position="345"/>
    </location>
</feature>
<proteinExistence type="predicted"/>
<dbReference type="PANTHER" id="PTHR45631">
    <property type="entry name" value="OS07G0107800 PROTEIN-RELATED"/>
    <property type="match status" value="1"/>
</dbReference>
<evidence type="ECO:0000259" key="7">
    <source>
        <dbReference type="Pfam" id="PF12819"/>
    </source>
</evidence>
<feature type="signal peptide" evidence="6">
    <location>
        <begin position="1"/>
        <end position="21"/>
    </location>
</feature>
<keyword evidence="2" id="KW-0812">Transmembrane</keyword>
<comment type="subcellular location">
    <subcellularLocation>
        <location evidence="1">Membrane</location>
        <topology evidence="1">Single-pass membrane protein</topology>
    </subcellularLocation>
</comment>
<gene>
    <name evidence="9" type="primary">LOC115752202</name>
</gene>
<evidence type="ECO:0000256" key="1">
    <source>
        <dbReference type="ARBA" id="ARBA00004167"/>
    </source>
</evidence>
<evidence type="ECO:0000256" key="6">
    <source>
        <dbReference type="SAM" id="SignalP"/>
    </source>
</evidence>
<dbReference type="InterPro" id="IPR024788">
    <property type="entry name" value="Malectin-like_Carb-bd_dom"/>
</dbReference>
<evidence type="ECO:0000256" key="5">
    <source>
        <dbReference type="ARBA" id="ARBA00023136"/>
    </source>
</evidence>
<organism evidence="8 9">
    <name type="scientific">Rhodamnia argentea</name>
    <dbReference type="NCBI Taxonomy" id="178133"/>
    <lineage>
        <taxon>Eukaryota</taxon>
        <taxon>Viridiplantae</taxon>
        <taxon>Streptophyta</taxon>
        <taxon>Embryophyta</taxon>
        <taxon>Tracheophyta</taxon>
        <taxon>Spermatophyta</taxon>
        <taxon>Magnoliopsida</taxon>
        <taxon>eudicotyledons</taxon>
        <taxon>Gunneridae</taxon>
        <taxon>Pentapetalae</taxon>
        <taxon>rosids</taxon>
        <taxon>malvids</taxon>
        <taxon>Myrtales</taxon>
        <taxon>Myrtaceae</taxon>
        <taxon>Myrtoideae</taxon>
        <taxon>Myrteae</taxon>
        <taxon>Australasian group</taxon>
        <taxon>Rhodamnia</taxon>
    </lineage>
</organism>
<evidence type="ECO:0000313" key="8">
    <source>
        <dbReference type="Proteomes" id="UP000827889"/>
    </source>
</evidence>
<protein>
    <submittedName>
        <fullName evidence="9">Uncharacterized protein At1g24485-like</fullName>
    </submittedName>
</protein>
<dbReference type="RefSeq" id="XP_048136735.1">
    <property type="nucleotide sequence ID" value="XM_048280778.1"/>
</dbReference>
<evidence type="ECO:0000313" key="9">
    <source>
        <dbReference type="RefSeq" id="XP_048136735.1"/>
    </source>
</evidence>
<accession>A0ABM3HJF6</accession>
<keyword evidence="3 6" id="KW-0732">Signal</keyword>
<keyword evidence="4" id="KW-1133">Transmembrane helix</keyword>
<dbReference type="PANTHER" id="PTHR45631:SF44">
    <property type="entry name" value="CARBOHYDRATE-BINDING PROTEIN OF THE ER PROTEIN"/>
    <property type="match status" value="1"/>
</dbReference>
<keyword evidence="8" id="KW-1185">Reference proteome</keyword>